<dbReference type="GeneID" id="108819925"/>
<dbReference type="PROSITE" id="PS50966">
    <property type="entry name" value="ZF_SWIM"/>
    <property type="match status" value="1"/>
</dbReference>
<proteinExistence type="predicted"/>
<feature type="domain" description="SWIM-type" evidence="6">
    <location>
        <begin position="191"/>
        <end position="237"/>
    </location>
</feature>
<evidence type="ECO:0000313" key="7">
    <source>
        <dbReference type="Proteomes" id="UP000504610"/>
    </source>
</evidence>
<evidence type="ECO:0000259" key="6">
    <source>
        <dbReference type="PROSITE" id="PS50966"/>
    </source>
</evidence>
<evidence type="ECO:0000256" key="1">
    <source>
        <dbReference type="ARBA" id="ARBA00022723"/>
    </source>
</evidence>
<evidence type="ECO:0000256" key="2">
    <source>
        <dbReference type="ARBA" id="ARBA00022771"/>
    </source>
</evidence>
<sequence>MLKSVIPDSSELVFISTRNQSLIFAIGNVFPQAHYGHCLWHLKEKVKLHACNVNKNIVGQKLMELGRYYTVDDFNSAYDSFKIRCPAAYKYVEECGIEKDKWARVFFPRDRYNLDTSNTLGSMKNVFKEATRWALIPMLDCIIRKFSDWFTQRKDIVSRSMNTRLVPRVENYLHDLWAVAHKLPVRELDSYELKYEITDAAGKVFWATLVGKTCTCKVWDYEKFPCLHGLAAYIYFARNVDGRRLDIHELCSKYYWTEMWHLAYSRTLNVVPDMASWNVPDQIKEVKIIPPDRIKRQGRKRLGNECKYFSWFDEEDGTEWQRRALLQTRDEIREKNKVIEQLQKTISEMKSHLEKKKTGKGGNDENEEDDIVRKFEELYA</sequence>
<dbReference type="RefSeq" id="XP_018448435.2">
    <property type="nucleotide sequence ID" value="XM_018592933.2"/>
</dbReference>
<reference evidence="7" key="1">
    <citation type="journal article" date="2019" name="Database">
        <title>The radish genome database (RadishGD): an integrated information resource for radish genomics.</title>
        <authorList>
            <person name="Yu H.J."/>
            <person name="Baek S."/>
            <person name="Lee Y.J."/>
            <person name="Cho A."/>
            <person name="Mun J.H."/>
        </authorList>
    </citation>
    <scope>NUCLEOTIDE SEQUENCE [LARGE SCALE GENOMIC DNA]</scope>
    <source>
        <strain evidence="7">cv. WK10039</strain>
    </source>
</reference>
<name>A0A6J0KKN6_RAPSA</name>
<gene>
    <name evidence="8" type="primary">LOC108819925</name>
</gene>
<dbReference type="PANTHER" id="PTHR31973:SF187">
    <property type="entry name" value="MUTATOR TRANSPOSASE MUDRA PROTEIN"/>
    <property type="match status" value="1"/>
</dbReference>
<dbReference type="InterPro" id="IPR006564">
    <property type="entry name" value="Znf_PMZ"/>
</dbReference>
<dbReference type="AlphaFoldDB" id="A0A6J0KKN6"/>
<dbReference type="PANTHER" id="PTHR31973">
    <property type="entry name" value="POLYPROTEIN, PUTATIVE-RELATED"/>
    <property type="match status" value="1"/>
</dbReference>
<evidence type="ECO:0000313" key="8">
    <source>
        <dbReference type="RefSeq" id="XP_018448435.2"/>
    </source>
</evidence>
<dbReference type="Proteomes" id="UP000504610">
    <property type="component" value="Chromosome 8"/>
</dbReference>
<dbReference type="GO" id="GO:0008270">
    <property type="term" value="F:zinc ion binding"/>
    <property type="evidence" value="ECO:0007669"/>
    <property type="project" value="UniProtKB-KW"/>
</dbReference>
<keyword evidence="1" id="KW-0479">Metal-binding</keyword>
<dbReference type="KEGG" id="rsz:108819925"/>
<dbReference type="OrthoDB" id="1077577at2759"/>
<organism evidence="7 8">
    <name type="scientific">Raphanus sativus</name>
    <name type="common">Radish</name>
    <name type="synonym">Raphanus raphanistrum var. sativus</name>
    <dbReference type="NCBI Taxonomy" id="3726"/>
    <lineage>
        <taxon>Eukaryota</taxon>
        <taxon>Viridiplantae</taxon>
        <taxon>Streptophyta</taxon>
        <taxon>Embryophyta</taxon>
        <taxon>Tracheophyta</taxon>
        <taxon>Spermatophyta</taxon>
        <taxon>Magnoliopsida</taxon>
        <taxon>eudicotyledons</taxon>
        <taxon>Gunneridae</taxon>
        <taxon>Pentapetalae</taxon>
        <taxon>rosids</taxon>
        <taxon>malvids</taxon>
        <taxon>Brassicales</taxon>
        <taxon>Brassicaceae</taxon>
        <taxon>Brassiceae</taxon>
        <taxon>Raphanus</taxon>
    </lineage>
</organism>
<keyword evidence="2 4" id="KW-0863">Zinc-finger</keyword>
<keyword evidence="7" id="KW-1185">Reference proteome</keyword>
<protein>
    <submittedName>
        <fullName evidence="8">Uncharacterized protein LOC108819925</fullName>
    </submittedName>
</protein>
<feature type="region of interest" description="Disordered" evidence="5">
    <location>
        <begin position="350"/>
        <end position="370"/>
    </location>
</feature>
<dbReference type="SMART" id="SM00575">
    <property type="entry name" value="ZnF_PMZ"/>
    <property type="match status" value="1"/>
</dbReference>
<evidence type="ECO:0000256" key="5">
    <source>
        <dbReference type="SAM" id="MobiDB-lite"/>
    </source>
</evidence>
<evidence type="ECO:0000256" key="4">
    <source>
        <dbReference type="PROSITE-ProRule" id="PRU00325"/>
    </source>
</evidence>
<dbReference type="Pfam" id="PF04434">
    <property type="entry name" value="SWIM"/>
    <property type="match status" value="1"/>
</dbReference>
<reference evidence="8" key="2">
    <citation type="submission" date="2025-08" db="UniProtKB">
        <authorList>
            <consortium name="RefSeq"/>
        </authorList>
    </citation>
    <scope>IDENTIFICATION</scope>
    <source>
        <tissue evidence="8">Leaf</tissue>
    </source>
</reference>
<keyword evidence="3" id="KW-0862">Zinc</keyword>
<accession>A0A6J0KKN6</accession>
<evidence type="ECO:0000256" key="3">
    <source>
        <dbReference type="ARBA" id="ARBA00022833"/>
    </source>
</evidence>
<dbReference type="InterPro" id="IPR007527">
    <property type="entry name" value="Znf_SWIM"/>
</dbReference>